<gene>
    <name evidence="13" type="ORF">JMF97_03040</name>
</gene>
<dbReference type="Pfam" id="PF07730">
    <property type="entry name" value="HisKA_3"/>
    <property type="match status" value="1"/>
</dbReference>
<feature type="transmembrane region" description="Helical" evidence="9">
    <location>
        <begin position="7"/>
        <end position="25"/>
    </location>
</feature>
<dbReference type="InterPro" id="IPR011712">
    <property type="entry name" value="Sig_transdc_His_kin_sub3_dim/P"/>
</dbReference>
<feature type="domain" description="Histidine kinase/HSP90-like ATPase" evidence="10">
    <location>
        <begin position="280"/>
        <end position="366"/>
    </location>
</feature>
<keyword evidence="3" id="KW-0597">Phosphoprotein</keyword>
<feature type="transmembrane region" description="Helical" evidence="9">
    <location>
        <begin position="123"/>
        <end position="141"/>
    </location>
</feature>
<keyword evidence="6 13" id="KW-0418">Kinase</keyword>
<evidence type="ECO:0000313" key="13">
    <source>
        <dbReference type="EMBL" id="MBL6275135.1"/>
    </source>
</evidence>
<proteinExistence type="predicted"/>
<name>A0ABS1UFN0_9ACTN</name>
<keyword evidence="4" id="KW-0808">Transferase</keyword>
<organism evidence="13 14">
    <name type="scientific">Micromonospora fiedleri</name>
    <dbReference type="NCBI Taxonomy" id="1157498"/>
    <lineage>
        <taxon>Bacteria</taxon>
        <taxon>Bacillati</taxon>
        <taxon>Actinomycetota</taxon>
        <taxon>Actinomycetes</taxon>
        <taxon>Micromonosporales</taxon>
        <taxon>Micromonosporaceae</taxon>
        <taxon>Micromonospora</taxon>
    </lineage>
</organism>
<evidence type="ECO:0000256" key="8">
    <source>
        <dbReference type="ARBA" id="ARBA00023012"/>
    </source>
</evidence>
<evidence type="ECO:0000256" key="6">
    <source>
        <dbReference type="ARBA" id="ARBA00022777"/>
    </source>
</evidence>
<evidence type="ECO:0000259" key="10">
    <source>
        <dbReference type="Pfam" id="PF02518"/>
    </source>
</evidence>
<dbReference type="EC" id="2.7.13.3" evidence="2"/>
<dbReference type="GO" id="GO:0016301">
    <property type="term" value="F:kinase activity"/>
    <property type="evidence" value="ECO:0007669"/>
    <property type="project" value="UniProtKB-KW"/>
</dbReference>
<keyword evidence="5" id="KW-0547">Nucleotide-binding</keyword>
<reference evidence="13 14" key="1">
    <citation type="submission" date="2021-01" db="EMBL/GenBank/DDBJ databases">
        <title>Genome sequencing of Micromonospora fiedleri MG-37.</title>
        <authorList>
            <person name="Moreland P.E.J."/>
            <person name="Stach J.E.M."/>
        </authorList>
    </citation>
    <scope>NUCLEOTIDE SEQUENCE [LARGE SCALE GENOMIC DNA]</scope>
    <source>
        <strain evidence="13 14">MG-37</strain>
    </source>
</reference>
<comment type="caution">
    <text evidence="13">The sequence shown here is derived from an EMBL/GenBank/DDBJ whole genome shotgun (WGS) entry which is preliminary data.</text>
</comment>
<feature type="transmembrane region" description="Helical" evidence="9">
    <location>
        <begin position="31"/>
        <end position="48"/>
    </location>
</feature>
<sequence>MLLRSVPVDVLLAVTLTGLTVATMIGQRDGAPHWMAVALAALTVAPIALRQRAPVLTMVVILAALTGLSLFSYDDFPNGGLGILIGMFTVATLRSRRVAGLVFLASVAVTAFVYCVYFTEPVYWSQVAQVTLIVLGAWALGESTKMWSRRAERLAAQAARAASDERMRIAREMHDIVSHHMSVVSLQAGLAECVLHTDPDTAHTAITTAGEASRQALSELRRLLDVLRNEADSDPENRSQPGLAQLEELVTSTRSAGLPVDLSVAGSVFPLPPGPDLCAYRVVQESLTNVLKHAGPAVAKVDLEYGARALTVRISDNGARGDRPRQLSPTSYGIQGMRERAERYGGVLTTEHAEDGGFTVLLRLPVGTPR</sequence>
<dbReference type="Pfam" id="PF23539">
    <property type="entry name" value="DUF7134"/>
    <property type="match status" value="1"/>
</dbReference>
<dbReference type="RefSeq" id="WP_203220312.1">
    <property type="nucleotide sequence ID" value="NZ_JAETXL010000001.1"/>
</dbReference>
<comment type="catalytic activity">
    <reaction evidence="1">
        <text>ATP + protein L-histidine = ADP + protein N-phospho-L-histidine.</text>
        <dbReference type="EC" id="2.7.13.3"/>
    </reaction>
</comment>
<dbReference type="SUPFAM" id="SSF55874">
    <property type="entry name" value="ATPase domain of HSP90 chaperone/DNA topoisomerase II/histidine kinase"/>
    <property type="match status" value="1"/>
</dbReference>
<keyword evidence="14" id="KW-1185">Reference proteome</keyword>
<keyword evidence="9" id="KW-1133">Transmembrane helix</keyword>
<dbReference type="PANTHER" id="PTHR24421">
    <property type="entry name" value="NITRATE/NITRITE SENSOR PROTEIN NARX-RELATED"/>
    <property type="match status" value="1"/>
</dbReference>
<evidence type="ECO:0000256" key="9">
    <source>
        <dbReference type="SAM" id="Phobius"/>
    </source>
</evidence>
<keyword evidence="9" id="KW-0472">Membrane</keyword>
<keyword evidence="8" id="KW-0902">Two-component regulatory system</keyword>
<dbReference type="InterPro" id="IPR055558">
    <property type="entry name" value="DUF7134"/>
</dbReference>
<accession>A0ABS1UFN0</accession>
<evidence type="ECO:0000256" key="2">
    <source>
        <dbReference type="ARBA" id="ARBA00012438"/>
    </source>
</evidence>
<dbReference type="Proteomes" id="UP000661193">
    <property type="component" value="Unassembled WGS sequence"/>
</dbReference>
<evidence type="ECO:0000259" key="11">
    <source>
        <dbReference type="Pfam" id="PF07730"/>
    </source>
</evidence>
<evidence type="ECO:0000313" key="14">
    <source>
        <dbReference type="Proteomes" id="UP000661193"/>
    </source>
</evidence>
<dbReference type="InterPro" id="IPR003594">
    <property type="entry name" value="HATPase_dom"/>
</dbReference>
<evidence type="ECO:0000259" key="12">
    <source>
        <dbReference type="Pfam" id="PF23539"/>
    </source>
</evidence>
<evidence type="ECO:0000256" key="4">
    <source>
        <dbReference type="ARBA" id="ARBA00022679"/>
    </source>
</evidence>
<evidence type="ECO:0000256" key="1">
    <source>
        <dbReference type="ARBA" id="ARBA00000085"/>
    </source>
</evidence>
<dbReference type="InterPro" id="IPR036890">
    <property type="entry name" value="HATPase_C_sf"/>
</dbReference>
<feature type="transmembrane region" description="Helical" evidence="9">
    <location>
        <begin position="55"/>
        <end position="71"/>
    </location>
</feature>
<dbReference type="CDD" id="cd16917">
    <property type="entry name" value="HATPase_UhpB-NarQ-NarX-like"/>
    <property type="match status" value="1"/>
</dbReference>
<dbReference type="Gene3D" id="1.20.5.1930">
    <property type="match status" value="1"/>
</dbReference>
<evidence type="ECO:0000256" key="7">
    <source>
        <dbReference type="ARBA" id="ARBA00022840"/>
    </source>
</evidence>
<keyword evidence="9" id="KW-0812">Transmembrane</keyword>
<feature type="transmembrane region" description="Helical" evidence="9">
    <location>
        <begin position="98"/>
        <end position="117"/>
    </location>
</feature>
<evidence type="ECO:0000256" key="3">
    <source>
        <dbReference type="ARBA" id="ARBA00022553"/>
    </source>
</evidence>
<evidence type="ECO:0000256" key="5">
    <source>
        <dbReference type="ARBA" id="ARBA00022741"/>
    </source>
</evidence>
<feature type="domain" description="DUF7134" evidence="12">
    <location>
        <begin position="6"/>
        <end position="145"/>
    </location>
</feature>
<dbReference type="EMBL" id="JAETXL010000001">
    <property type="protein sequence ID" value="MBL6275135.1"/>
    <property type="molecule type" value="Genomic_DNA"/>
</dbReference>
<dbReference type="InterPro" id="IPR050482">
    <property type="entry name" value="Sensor_HK_TwoCompSys"/>
</dbReference>
<dbReference type="PANTHER" id="PTHR24421:SF10">
    <property type="entry name" value="NITRATE_NITRITE SENSOR PROTEIN NARQ"/>
    <property type="match status" value="1"/>
</dbReference>
<keyword evidence="7" id="KW-0067">ATP-binding</keyword>
<dbReference type="Gene3D" id="3.30.565.10">
    <property type="entry name" value="Histidine kinase-like ATPase, C-terminal domain"/>
    <property type="match status" value="1"/>
</dbReference>
<feature type="domain" description="Signal transduction histidine kinase subgroup 3 dimerisation and phosphoacceptor" evidence="11">
    <location>
        <begin position="165"/>
        <end position="230"/>
    </location>
</feature>
<protein>
    <recommendedName>
        <fullName evidence="2">histidine kinase</fullName>
        <ecNumber evidence="2">2.7.13.3</ecNumber>
    </recommendedName>
</protein>
<feature type="transmembrane region" description="Helical" evidence="9">
    <location>
        <begin position="77"/>
        <end position="93"/>
    </location>
</feature>
<dbReference type="Pfam" id="PF02518">
    <property type="entry name" value="HATPase_c"/>
    <property type="match status" value="1"/>
</dbReference>